<name>A0A7S6ZRJ8_9GAMM</name>
<comment type="similarity">
    <text evidence="2 6">Belongs to the FKBP-type PPIase family.</text>
</comment>
<evidence type="ECO:0000256" key="6">
    <source>
        <dbReference type="RuleBase" id="RU003915"/>
    </source>
</evidence>
<dbReference type="SUPFAM" id="SSF54534">
    <property type="entry name" value="FKBP-like"/>
    <property type="match status" value="1"/>
</dbReference>
<dbReference type="PANTHER" id="PTHR43811">
    <property type="entry name" value="FKBP-TYPE PEPTIDYL-PROLYL CIS-TRANS ISOMERASE FKPA"/>
    <property type="match status" value="1"/>
</dbReference>
<keyword evidence="10" id="KW-1185">Reference proteome</keyword>
<dbReference type="Pfam" id="PF00254">
    <property type="entry name" value="FKBP_C"/>
    <property type="match status" value="1"/>
</dbReference>
<dbReference type="AlphaFoldDB" id="A0A7S6ZRJ8"/>
<evidence type="ECO:0000256" key="2">
    <source>
        <dbReference type="ARBA" id="ARBA00006577"/>
    </source>
</evidence>
<dbReference type="PANTHER" id="PTHR43811:SF19">
    <property type="entry name" value="39 KDA FK506-BINDING NUCLEAR PROTEIN"/>
    <property type="match status" value="1"/>
</dbReference>
<evidence type="ECO:0000313" key="9">
    <source>
        <dbReference type="EMBL" id="QOW18569.1"/>
    </source>
</evidence>
<dbReference type="InterPro" id="IPR046357">
    <property type="entry name" value="PPIase_dom_sf"/>
</dbReference>
<dbReference type="Gene3D" id="3.10.50.40">
    <property type="match status" value="1"/>
</dbReference>
<sequence length="192" mass="20095">MVDWPRSGPDRAEPAPDGRYRWPPEAASEAVTLKPFSTRTPARAASTFLLGLALAGTVLAGCSPSTLPAPPNGSVAEQQRIDLVDGTGAVAAAGDEVSVHYTGWVYDQDAPENRGAQFDSSRERGTPIEFVLGAGRVIRGWDDGVAGMRVGGKRVLLIPAAQGYGSRGAGGVIPPDASLVFEVELMDVSKKH</sequence>
<gene>
    <name evidence="9" type="ORF">INQ41_07545</name>
</gene>
<dbReference type="InterPro" id="IPR001179">
    <property type="entry name" value="PPIase_FKBP_dom"/>
</dbReference>
<evidence type="ECO:0000256" key="4">
    <source>
        <dbReference type="ARBA" id="ARBA00023235"/>
    </source>
</evidence>
<keyword evidence="4 5" id="KW-0413">Isomerase</keyword>
<feature type="domain" description="PPIase FKBP-type" evidence="8">
    <location>
        <begin position="94"/>
        <end position="189"/>
    </location>
</feature>
<comment type="catalytic activity">
    <reaction evidence="1 5 6">
        <text>[protein]-peptidylproline (omega=180) = [protein]-peptidylproline (omega=0)</text>
        <dbReference type="Rhea" id="RHEA:16237"/>
        <dbReference type="Rhea" id="RHEA-COMP:10747"/>
        <dbReference type="Rhea" id="RHEA-COMP:10748"/>
        <dbReference type="ChEBI" id="CHEBI:83833"/>
        <dbReference type="ChEBI" id="CHEBI:83834"/>
        <dbReference type="EC" id="5.2.1.8"/>
    </reaction>
</comment>
<evidence type="ECO:0000256" key="7">
    <source>
        <dbReference type="SAM" id="MobiDB-lite"/>
    </source>
</evidence>
<dbReference type="EMBL" id="CP063656">
    <property type="protein sequence ID" value="QOW18569.1"/>
    <property type="molecule type" value="Genomic_DNA"/>
</dbReference>
<feature type="compositionally biased region" description="Basic and acidic residues" evidence="7">
    <location>
        <begin position="8"/>
        <end position="22"/>
    </location>
</feature>
<proteinExistence type="inferred from homology"/>
<keyword evidence="3 5" id="KW-0697">Rotamase</keyword>
<evidence type="ECO:0000256" key="3">
    <source>
        <dbReference type="ARBA" id="ARBA00023110"/>
    </source>
</evidence>
<dbReference type="Proteomes" id="UP000594059">
    <property type="component" value="Chromosome"/>
</dbReference>
<dbReference type="EC" id="5.2.1.8" evidence="6"/>
<evidence type="ECO:0000256" key="1">
    <source>
        <dbReference type="ARBA" id="ARBA00000971"/>
    </source>
</evidence>
<organism evidence="9 10">
    <name type="scientific">Novilysobacter ciconiae</name>
    <dbReference type="NCBI Taxonomy" id="2781022"/>
    <lineage>
        <taxon>Bacteria</taxon>
        <taxon>Pseudomonadati</taxon>
        <taxon>Pseudomonadota</taxon>
        <taxon>Gammaproteobacteria</taxon>
        <taxon>Lysobacterales</taxon>
        <taxon>Lysobacteraceae</taxon>
        <taxon>Novilysobacter</taxon>
    </lineage>
</organism>
<evidence type="ECO:0000256" key="5">
    <source>
        <dbReference type="PROSITE-ProRule" id="PRU00277"/>
    </source>
</evidence>
<evidence type="ECO:0000313" key="10">
    <source>
        <dbReference type="Proteomes" id="UP000594059"/>
    </source>
</evidence>
<feature type="region of interest" description="Disordered" evidence="7">
    <location>
        <begin position="1"/>
        <end position="22"/>
    </location>
</feature>
<accession>A0A7S6ZRJ8</accession>
<dbReference type="PROSITE" id="PS50059">
    <property type="entry name" value="FKBP_PPIASE"/>
    <property type="match status" value="1"/>
</dbReference>
<protein>
    <recommendedName>
        <fullName evidence="6">Peptidyl-prolyl cis-trans isomerase</fullName>
        <ecNumber evidence="6">5.2.1.8</ecNumber>
    </recommendedName>
</protein>
<reference evidence="9 10" key="1">
    <citation type="submission" date="2020-10" db="EMBL/GenBank/DDBJ databases">
        <title>complete genome sequencing of Lysobacter sp. H21R20.</title>
        <authorList>
            <person name="Bae J.-W."/>
            <person name="Lee S.-Y."/>
        </authorList>
    </citation>
    <scope>NUCLEOTIDE SEQUENCE [LARGE SCALE GENOMIC DNA]</scope>
    <source>
        <strain evidence="9 10">H21R20</strain>
    </source>
</reference>
<dbReference type="KEGG" id="lcic:INQ41_07545"/>
<dbReference type="FunFam" id="3.10.50.40:FF:000006">
    <property type="entry name" value="Peptidyl-prolyl cis-trans isomerase"/>
    <property type="match status" value="1"/>
</dbReference>
<evidence type="ECO:0000259" key="8">
    <source>
        <dbReference type="PROSITE" id="PS50059"/>
    </source>
</evidence>
<dbReference type="GO" id="GO:0003755">
    <property type="term" value="F:peptidyl-prolyl cis-trans isomerase activity"/>
    <property type="evidence" value="ECO:0007669"/>
    <property type="project" value="UniProtKB-UniRule"/>
</dbReference>